<evidence type="ECO:0000256" key="7">
    <source>
        <dbReference type="SAM" id="Phobius"/>
    </source>
</evidence>
<keyword evidence="3" id="KW-1003">Cell membrane</keyword>
<dbReference type="AlphaFoldDB" id="A0A381VF02"/>
<sequence length="307" mass="33519">MPALVLLLLAASFVIFISIYFAPGDPLATLAGQRSMPPERMEKLQAQYHLDKPLMQRYFLWLGDVVRLDFGESISLREPVNDRIREAAPITIFLVIYAQLLVVLIGTVSGSIAACFRGWPDTVIIVATSIGVAIPNFVAAIILTMILAVNLDWFPVIGDGEYFWNRLYHLTLPAISQAIVASALLSRVARSSIRNELQNEHVQTAIARGLPAGLTFRKHVLRNASGPMLSVIGLQVPAMLAGTVVIERAFDLDGLGSLLLTGVNSSDFPIVQAVALIMVTATVVINVGVDIVLAFLDPRIRLDRRQQ</sequence>
<dbReference type="Pfam" id="PF00528">
    <property type="entry name" value="BPD_transp_1"/>
    <property type="match status" value="1"/>
</dbReference>
<dbReference type="CDD" id="cd06261">
    <property type="entry name" value="TM_PBP2"/>
    <property type="match status" value="1"/>
</dbReference>
<protein>
    <recommendedName>
        <fullName evidence="8">ABC transmembrane type-1 domain-containing protein</fullName>
    </recommendedName>
</protein>
<name>A0A381VF02_9ZZZZ</name>
<gene>
    <name evidence="9" type="ORF">METZ01_LOCUS91789</name>
</gene>
<dbReference type="GO" id="GO:0071916">
    <property type="term" value="F:dipeptide transmembrane transporter activity"/>
    <property type="evidence" value="ECO:0007669"/>
    <property type="project" value="TreeGrafter"/>
</dbReference>
<proteinExistence type="predicted"/>
<keyword evidence="5 7" id="KW-1133">Transmembrane helix</keyword>
<accession>A0A381VF02</accession>
<organism evidence="9">
    <name type="scientific">marine metagenome</name>
    <dbReference type="NCBI Taxonomy" id="408172"/>
    <lineage>
        <taxon>unclassified sequences</taxon>
        <taxon>metagenomes</taxon>
        <taxon>ecological metagenomes</taxon>
    </lineage>
</organism>
<keyword evidence="2" id="KW-0813">Transport</keyword>
<dbReference type="InterPro" id="IPR000515">
    <property type="entry name" value="MetI-like"/>
</dbReference>
<feature type="transmembrane region" description="Helical" evidence="7">
    <location>
        <begin position="123"/>
        <end position="147"/>
    </location>
</feature>
<feature type="transmembrane region" description="Helical" evidence="7">
    <location>
        <begin position="167"/>
        <end position="185"/>
    </location>
</feature>
<evidence type="ECO:0000259" key="8">
    <source>
        <dbReference type="PROSITE" id="PS50928"/>
    </source>
</evidence>
<evidence type="ECO:0000256" key="2">
    <source>
        <dbReference type="ARBA" id="ARBA00022448"/>
    </source>
</evidence>
<keyword evidence="4 7" id="KW-0812">Transmembrane</keyword>
<evidence type="ECO:0000256" key="6">
    <source>
        <dbReference type="ARBA" id="ARBA00023136"/>
    </source>
</evidence>
<evidence type="ECO:0000313" key="9">
    <source>
        <dbReference type="EMBL" id="SVA38935.1"/>
    </source>
</evidence>
<dbReference type="EMBL" id="UINC01008658">
    <property type="protein sequence ID" value="SVA38935.1"/>
    <property type="molecule type" value="Genomic_DNA"/>
</dbReference>
<feature type="domain" description="ABC transmembrane type-1" evidence="8">
    <location>
        <begin position="88"/>
        <end position="289"/>
    </location>
</feature>
<evidence type="ECO:0000256" key="3">
    <source>
        <dbReference type="ARBA" id="ARBA00022475"/>
    </source>
</evidence>
<reference evidence="9" key="1">
    <citation type="submission" date="2018-05" db="EMBL/GenBank/DDBJ databases">
        <authorList>
            <person name="Lanie J.A."/>
            <person name="Ng W.-L."/>
            <person name="Kazmierczak K.M."/>
            <person name="Andrzejewski T.M."/>
            <person name="Davidsen T.M."/>
            <person name="Wayne K.J."/>
            <person name="Tettelin H."/>
            <person name="Glass J.I."/>
            <person name="Rusch D."/>
            <person name="Podicherti R."/>
            <person name="Tsui H.-C.T."/>
            <person name="Winkler M.E."/>
        </authorList>
    </citation>
    <scope>NUCLEOTIDE SEQUENCE</scope>
</reference>
<evidence type="ECO:0000256" key="1">
    <source>
        <dbReference type="ARBA" id="ARBA00004651"/>
    </source>
</evidence>
<dbReference type="InterPro" id="IPR045621">
    <property type="entry name" value="BPD_transp_1_N"/>
</dbReference>
<dbReference type="Pfam" id="PF19300">
    <property type="entry name" value="BPD_transp_1_N"/>
    <property type="match status" value="1"/>
</dbReference>
<dbReference type="PANTHER" id="PTHR43163">
    <property type="entry name" value="DIPEPTIDE TRANSPORT SYSTEM PERMEASE PROTEIN DPPB-RELATED"/>
    <property type="match status" value="1"/>
</dbReference>
<feature type="transmembrane region" description="Helical" evidence="7">
    <location>
        <begin position="227"/>
        <end position="250"/>
    </location>
</feature>
<evidence type="ECO:0000256" key="5">
    <source>
        <dbReference type="ARBA" id="ARBA00022989"/>
    </source>
</evidence>
<evidence type="ECO:0000256" key="4">
    <source>
        <dbReference type="ARBA" id="ARBA00022692"/>
    </source>
</evidence>
<dbReference type="SUPFAM" id="SSF161098">
    <property type="entry name" value="MetI-like"/>
    <property type="match status" value="1"/>
</dbReference>
<dbReference type="PROSITE" id="PS50928">
    <property type="entry name" value="ABC_TM1"/>
    <property type="match status" value="1"/>
</dbReference>
<feature type="transmembrane region" description="Helical" evidence="7">
    <location>
        <begin position="90"/>
        <end position="116"/>
    </location>
</feature>
<dbReference type="Gene3D" id="1.10.3720.10">
    <property type="entry name" value="MetI-like"/>
    <property type="match status" value="1"/>
</dbReference>
<keyword evidence="6 7" id="KW-0472">Membrane</keyword>
<dbReference type="PANTHER" id="PTHR43163:SF6">
    <property type="entry name" value="DIPEPTIDE TRANSPORT SYSTEM PERMEASE PROTEIN DPPB-RELATED"/>
    <property type="match status" value="1"/>
</dbReference>
<comment type="subcellular location">
    <subcellularLocation>
        <location evidence="1">Cell membrane</location>
        <topology evidence="1">Multi-pass membrane protein</topology>
    </subcellularLocation>
</comment>
<feature type="transmembrane region" description="Helical" evidence="7">
    <location>
        <begin position="270"/>
        <end position="296"/>
    </location>
</feature>
<dbReference type="InterPro" id="IPR035906">
    <property type="entry name" value="MetI-like_sf"/>
</dbReference>
<dbReference type="GO" id="GO:0005886">
    <property type="term" value="C:plasma membrane"/>
    <property type="evidence" value="ECO:0007669"/>
    <property type="project" value="UniProtKB-SubCell"/>
</dbReference>